<dbReference type="Pfam" id="PF13672">
    <property type="entry name" value="PP2C_2"/>
    <property type="match status" value="1"/>
</dbReference>
<evidence type="ECO:0000259" key="1">
    <source>
        <dbReference type="PROSITE" id="PS51746"/>
    </source>
</evidence>
<dbReference type="CDD" id="cd00143">
    <property type="entry name" value="PP2Cc"/>
    <property type="match status" value="1"/>
</dbReference>
<name>A0ABX2IRH4_9RHOB</name>
<dbReference type="Proteomes" id="UP000777935">
    <property type="component" value="Unassembled WGS sequence"/>
</dbReference>
<gene>
    <name evidence="2" type="ORF">HRQ87_02670</name>
</gene>
<reference evidence="2 3" key="1">
    <citation type="submission" date="2020-06" db="EMBL/GenBank/DDBJ databases">
        <title>Sulfitobacter algicola sp. nov., isolated from green algae.</title>
        <authorList>
            <person name="Wang C."/>
        </authorList>
    </citation>
    <scope>NUCLEOTIDE SEQUENCE [LARGE SCALE GENOMIC DNA]</scope>
    <source>
        <strain evidence="2 3">1151</strain>
    </source>
</reference>
<dbReference type="SUPFAM" id="SSF81606">
    <property type="entry name" value="PP2C-like"/>
    <property type="match status" value="1"/>
</dbReference>
<comment type="caution">
    <text evidence="2">The sequence shown here is derived from an EMBL/GenBank/DDBJ whole genome shotgun (WGS) entry which is preliminary data.</text>
</comment>
<organism evidence="2 3">
    <name type="scientific">Parasulfitobacter algicola</name>
    <dbReference type="NCBI Taxonomy" id="2614809"/>
    <lineage>
        <taxon>Bacteria</taxon>
        <taxon>Pseudomonadati</taxon>
        <taxon>Pseudomonadota</taxon>
        <taxon>Alphaproteobacteria</taxon>
        <taxon>Rhodobacterales</taxon>
        <taxon>Roseobacteraceae</taxon>
        <taxon>Parasulfitobacter</taxon>
    </lineage>
</organism>
<dbReference type="InterPro" id="IPR001932">
    <property type="entry name" value="PPM-type_phosphatase-like_dom"/>
</dbReference>
<dbReference type="InterPro" id="IPR036457">
    <property type="entry name" value="PPM-type-like_dom_sf"/>
</dbReference>
<dbReference type="PROSITE" id="PS51746">
    <property type="entry name" value="PPM_2"/>
    <property type="match status" value="1"/>
</dbReference>
<dbReference type="EMBL" id="JABUFE010000001">
    <property type="protein sequence ID" value="NSX53695.1"/>
    <property type="molecule type" value="Genomic_DNA"/>
</dbReference>
<dbReference type="RefSeq" id="WP_174134926.1">
    <property type="nucleotide sequence ID" value="NZ_JABUFE010000001.1"/>
</dbReference>
<proteinExistence type="predicted"/>
<evidence type="ECO:0000313" key="3">
    <source>
        <dbReference type="Proteomes" id="UP000777935"/>
    </source>
</evidence>
<protein>
    <submittedName>
        <fullName evidence="2">Serine/threonine-protein phosphatase</fullName>
    </submittedName>
</protein>
<evidence type="ECO:0000313" key="2">
    <source>
        <dbReference type="EMBL" id="NSX53695.1"/>
    </source>
</evidence>
<dbReference type="Gene3D" id="3.60.40.10">
    <property type="entry name" value="PPM-type phosphatase domain"/>
    <property type="match status" value="1"/>
</dbReference>
<feature type="domain" description="PPM-type phosphatase" evidence="1">
    <location>
        <begin position="11"/>
        <end position="242"/>
    </location>
</feature>
<keyword evidence="3" id="KW-1185">Reference proteome</keyword>
<accession>A0ABX2IRH4</accession>
<dbReference type="SMART" id="SM00331">
    <property type="entry name" value="PP2C_SIG"/>
    <property type="match status" value="1"/>
</dbReference>
<sequence>MTSSSTNTLKRYNAKTHVGLVRKVNEDAILALPQLGLWVVSDGMGGHDGGDFASQTVIQALTALPHDLAPADVMHAARTALHTAHHTIQQEATRRGHVTIGATVVLLVLSGEHFMCLWAGDSRLYRLRDAQLEMVSFDHSVVGELVEAGQITWAQAEDHPHGNQITRAVGIHETLLIDKRRGDVLPGDRFLLCSDGLTKYADHSILHSHLMQSPIETVADDLIQIALDGGAADNISVIVIET</sequence>
<dbReference type="SMART" id="SM00332">
    <property type="entry name" value="PP2Cc"/>
    <property type="match status" value="1"/>
</dbReference>